<feature type="transmembrane region" description="Helical" evidence="1">
    <location>
        <begin position="20"/>
        <end position="38"/>
    </location>
</feature>
<protein>
    <submittedName>
        <fullName evidence="2">Uncharacterized protein</fullName>
    </submittedName>
</protein>
<dbReference type="AlphaFoldDB" id="C2XQP6"/>
<reference evidence="2" key="1">
    <citation type="journal article" date="2012" name="Genome Res.">
        <title>Genomic characterization of the Bacillus cereus sensu lato species: Backdrop to the evolution of Bacillus anthracis.</title>
        <authorList>
            <person name="Zwick M.E."/>
            <person name="Joseph S.J."/>
            <person name="Didelot X."/>
            <person name="Chen P.E."/>
            <person name="Bishop-Lilly K.A."/>
            <person name="Stewart A.C."/>
            <person name="Willner K."/>
            <person name="Nolan N."/>
            <person name="Lentz S."/>
            <person name="Thomason M.K."/>
            <person name="Sozhamannan S."/>
            <person name="Mateczun A.J."/>
            <person name="Du L."/>
            <person name="Read T.D."/>
        </authorList>
    </citation>
    <scope>NUCLEOTIDE SEQUENCE [LARGE SCALE GENOMIC DNA]</scope>
    <source>
        <strain evidence="2">AH603</strain>
    </source>
</reference>
<comment type="caution">
    <text evidence="2">The sequence shown here is derived from an EMBL/GenBank/DDBJ whole genome shotgun (WGS) entry which is preliminary data.</text>
</comment>
<dbReference type="Proteomes" id="UP000001753">
    <property type="component" value="Chromosome"/>
</dbReference>
<sequence length="51" mass="5844">MQNSGHLVLLSKKKLLHLSFLLYIEIDTYILFALTLVYTPSSITENISTIF</sequence>
<keyword evidence="1" id="KW-1133">Transmembrane helix</keyword>
<keyword evidence="1" id="KW-0472">Membrane</keyword>
<dbReference type="EMBL" id="ACMP01000042">
    <property type="protein sequence ID" value="EEL71988.1"/>
    <property type="molecule type" value="Genomic_DNA"/>
</dbReference>
<evidence type="ECO:0000313" key="2">
    <source>
        <dbReference type="EMBL" id="EEL71988.1"/>
    </source>
</evidence>
<gene>
    <name evidence="2" type="ORF">bcere0026_10040</name>
</gene>
<evidence type="ECO:0000256" key="1">
    <source>
        <dbReference type="SAM" id="Phobius"/>
    </source>
</evidence>
<keyword evidence="1" id="KW-0812">Transmembrane</keyword>
<dbReference type="HOGENOM" id="CLU_3095299_0_0_9"/>
<accession>C2XQP6</accession>
<organism evidence="2">
    <name type="scientific">Bacillus mycoides</name>
    <dbReference type="NCBI Taxonomy" id="1405"/>
    <lineage>
        <taxon>Bacteria</taxon>
        <taxon>Bacillati</taxon>
        <taxon>Bacillota</taxon>
        <taxon>Bacilli</taxon>
        <taxon>Bacillales</taxon>
        <taxon>Bacillaceae</taxon>
        <taxon>Bacillus</taxon>
        <taxon>Bacillus cereus group</taxon>
    </lineage>
</organism>
<proteinExistence type="predicted"/>
<name>C2XQP6_BACMY</name>